<keyword evidence="5" id="KW-1185">Reference proteome</keyword>
<dbReference type="InterPro" id="IPR013783">
    <property type="entry name" value="Ig-like_fold"/>
</dbReference>
<dbReference type="PANTHER" id="PTHR21666">
    <property type="entry name" value="PEPTIDASE-RELATED"/>
    <property type="match status" value="1"/>
</dbReference>
<name>A0ABZ2A7Z9_STRNV</name>
<dbReference type="CDD" id="cd12797">
    <property type="entry name" value="M23_peptidase"/>
    <property type="match status" value="1"/>
</dbReference>
<evidence type="ECO:0000313" key="4">
    <source>
        <dbReference type="EMBL" id="WUX54825.1"/>
    </source>
</evidence>
<feature type="region of interest" description="Disordered" evidence="1">
    <location>
        <begin position="173"/>
        <end position="209"/>
    </location>
</feature>
<evidence type="ECO:0000259" key="3">
    <source>
        <dbReference type="Pfam" id="PF01551"/>
    </source>
</evidence>
<organism evidence="4 5">
    <name type="scientific">Streptomyces niveus</name>
    <name type="common">Streptomyces spheroides</name>
    <dbReference type="NCBI Taxonomy" id="193462"/>
    <lineage>
        <taxon>Bacteria</taxon>
        <taxon>Bacillati</taxon>
        <taxon>Actinomycetota</taxon>
        <taxon>Actinomycetes</taxon>
        <taxon>Kitasatosporales</taxon>
        <taxon>Streptomycetaceae</taxon>
        <taxon>Streptomyces</taxon>
    </lineage>
</organism>
<proteinExistence type="predicted"/>
<dbReference type="InterPro" id="IPR050570">
    <property type="entry name" value="Cell_wall_metabolism_enzyme"/>
</dbReference>
<dbReference type="Proteomes" id="UP001432209">
    <property type="component" value="Chromosome"/>
</dbReference>
<keyword evidence="2" id="KW-0732">Signal</keyword>
<sequence length="483" mass="49708">MRKRIAVVLSTALVVLALGAPTASADPDNPPDFKMPFPCGQAWAMFTYEGHGPADGSQEQKRIDMQWPDGETDGADVVASAGGTVSHVEPGGVHIDHGNGWFSQYLHMSDRVEEGKVVKEGDWIGNASNVGTNDPHLHYQQMYDFDGNGYPTEGGDGGPDELVHPVIQGKEYRITPGNAENLKSTNSCDGGGDPEPEPEPEKTALTYTGDTSISNGSAAELSAVLEDKAGEPVADRPVTFELGDGDSAQTCEGTTDAKGAATCPIDEVEQPLSDDATVPLTAAFEGDDEYEPSDDTANLDLRYVTGRGYGLSAKVPLPLLPLVIDPTPDTGTVREANAETASPECAEGIEALVLSAGGLCSEVVTETGPSRSTATSTVADVSVGLPGLPAIEVSGITATSTSTCSSAQGSVSLELSIAGTPVSLPDTPNFVIDLGVAGKLVVNEQIPADDADKGLTVNAVHLTALGGADVVIGSTTTGAFNCP</sequence>
<dbReference type="SUPFAM" id="SSF51261">
    <property type="entry name" value="Duplicated hybrid motif"/>
    <property type="match status" value="1"/>
</dbReference>
<dbReference type="InterPro" id="IPR016047">
    <property type="entry name" value="M23ase_b-sheet_dom"/>
</dbReference>
<protein>
    <submittedName>
        <fullName evidence="4">Peptidoglycan DD-metalloendopeptidase family protein</fullName>
    </submittedName>
</protein>
<dbReference type="RefSeq" id="WP_329078537.1">
    <property type="nucleotide sequence ID" value="NZ_CP109393.1"/>
</dbReference>
<feature type="signal peptide" evidence="2">
    <location>
        <begin position="1"/>
        <end position="25"/>
    </location>
</feature>
<accession>A0ABZ2A7Z9</accession>
<evidence type="ECO:0000256" key="2">
    <source>
        <dbReference type="SAM" id="SignalP"/>
    </source>
</evidence>
<dbReference type="Pfam" id="PF01551">
    <property type="entry name" value="Peptidase_M23"/>
    <property type="match status" value="1"/>
</dbReference>
<dbReference type="NCBIfam" id="NF040603">
    <property type="entry name" value="choice_anch_P"/>
    <property type="match status" value="1"/>
</dbReference>
<gene>
    <name evidence="4" type="ORF">OG442_26545</name>
</gene>
<dbReference type="Gene3D" id="2.60.40.10">
    <property type="entry name" value="Immunoglobulins"/>
    <property type="match status" value="1"/>
</dbReference>
<dbReference type="PANTHER" id="PTHR21666:SF270">
    <property type="entry name" value="MUREIN HYDROLASE ACTIVATOR ENVC"/>
    <property type="match status" value="1"/>
</dbReference>
<dbReference type="InterPro" id="IPR008964">
    <property type="entry name" value="Invasin/intimin_cell_adhesion"/>
</dbReference>
<evidence type="ECO:0000256" key="1">
    <source>
        <dbReference type="SAM" id="MobiDB-lite"/>
    </source>
</evidence>
<feature type="chain" id="PRO_5046685033" evidence="2">
    <location>
        <begin position="26"/>
        <end position="483"/>
    </location>
</feature>
<feature type="domain" description="M23ase beta-sheet core" evidence="3">
    <location>
        <begin position="73"/>
        <end position="142"/>
    </location>
</feature>
<evidence type="ECO:0000313" key="5">
    <source>
        <dbReference type="Proteomes" id="UP001432209"/>
    </source>
</evidence>
<reference evidence="4" key="1">
    <citation type="submission" date="2022-10" db="EMBL/GenBank/DDBJ databases">
        <title>The complete genomes of actinobacterial strains from the NBC collection.</title>
        <authorList>
            <person name="Joergensen T.S."/>
            <person name="Alvarez Arevalo M."/>
            <person name="Sterndorff E.B."/>
            <person name="Faurdal D."/>
            <person name="Vuksanovic O."/>
            <person name="Mourched A.-S."/>
            <person name="Charusanti P."/>
            <person name="Shaw S."/>
            <person name="Blin K."/>
            <person name="Weber T."/>
        </authorList>
    </citation>
    <scope>NUCLEOTIDE SEQUENCE</scope>
    <source>
        <strain evidence="4">NBC_01432</strain>
    </source>
</reference>
<dbReference type="SUPFAM" id="SSF49373">
    <property type="entry name" value="Invasin/intimin cell-adhesion fragments"/>
    <property type="match status" value="1"/>
</dbReference>
<dbReference type="Gene3D" id="2.70.70.10">
    <property type="entry name" value="Glucose Permease (Domain IIA)"/>
    <property type="match status" value="1"/>
</dbReference>
<dbReference type="InterPro" id="IPR011055">
    <property type="entry name" value="Dup_hybrid_motif"/>
</dbReference>
<dbReference type="EMBL" id="CP109495">
    <property type="protein sequence ID" value="WUX54825.1"/>
    <property type="molecule type" value="Genomic_DNA"/>
</dbReference>